<evidence type="ECO:0000313" key="1">
    <source>
        <dbReference type="EMBL" id="ASF00513.1"/>
    </source>
</evidence>
<reference evidence="1" key="1">
    <citation type="submission" date="2016-10" db="EMBL/GenBank/DDBJ databases">
        <authorList>
            <person name="Varghese N."/>
        </authorList>
    </citation>
    <scope>NUCLEOTIDE SEQUENCE</scope>
</reference>
<accession>A0A218MMK4</accession>
<dbReference type="EMBL" id="KY052839">
    <property type="protein sequence ID" value="ASF00513.1"/>
    <property type="molecule type" value="Genomic_DNA"/>
</dbReference>
<reference evidence="1" key="2">
    <citation type="journal article" date="2017" name="Nat. Commun.">
        <title>Single-virus genomics reveals hidden cosmopolitan and abundant viruses.</title>
        <authorList>
            <person name="Martinez-Hernandez F."/>
            <person name="Fornas O."/>
            <person name="Lluesma Gomez M."/>
            <person name="Bolduc B."/>
            <person name="de la Cruz Pena M.J."/>
            <person name="Martinez J.M."/>
            <person name="Anton J."/>
            <person name="Gasol J.M."/>
            <person name="Rosselli R."/>
            <person name="Rodriguez-Valera F."/>
            <person name="Sullivan M.B."/>
            <person name="Acinas S.G."/>
            <person name="Martinez-Garcia M."/>
        </authorList>
    </citation>
    <scope>NUCLEOTIDE SEQUENCE</scope>
</reference>
<sequence length="516" mass="55536">MAISNPGGNLNSVPAPTKATFATNYLDLASGSTDWGQQYVPDLMEKEAEVFGSRTISGFLAQVSAEEAMTADQVVWSEQGRLHLSYIGNIKSNTAQAVNGTEPGGVIEIDTNIDGVATSTSAIDHGIRVNDLLLVAEAGTTAMCLVTGVTADDIDVAPYDASASGGRLTDLGFGTGTCTVLVVGSEYGKGMSYLKDDLTTGNTHSRLVDQVGFRQSNEPQFKSFSNKPIIMKDYYAVSGSDASRVGWVEISQEDGTSGYLWYLKAESETRMRFTDQLEMAMLESIKVDNDQSEVDNFLGGTDTADSGSWGTQGLFDAINDRGNITTGVTGVNPATDLAEFDAILAEFDSQGAIEENMMFVNRGTSLAMDDMLASMNSYGAGGTSYGVFDNSEDMALNLGFSGFRRGSYDFYKSDFRYLNDKATRGGINSRDTVNAVRGVIVPAGTSTVYDQQLGKNMRRPFLHVRYRASQTDNRKLKTWVTGSVGAATSALDAMEIHMLSERCLITQGANNFMLMK</sequence>
<name>A0A218MMK4_9VIRU</name>
<organism evidence="1">
    <name type="scientific">uncultured virus</name>
    <dbReference type="NCBI Taxonomy" id="340016"/>
    <lineage>
        <taxon>Viruses</taxon>
        <taxon>environmental samples</taxon>
    </lineage>
</organism>
<protein>
    <submittedName>
        <fullName evidence="1">Putative structural protein</fullName>
    </submittedName>
</protein>
<proteinExistence type="predicted"/>